<comment type="caution">
    <text evidence="5">The sequence shown here is derived from an EMBL/GenBank/DDBJ whole genome shotgun (WGS) entry which is preliminary data.</text>
</comment>
<name>A0A9P3UQ45_LYOSH</name>
<evidence type="ECO:0000259" key="3">
    <source>
        <dbReference type="Pfam" id="PF00501"/>
    </source>
</evidence>
<dbReference type="Pfam" id="PF00501">
    <property type="entry name" value="AMP-binding"/>
    <property type="match status" value="1"/>
</dbReference>
<keyword evidence="2" id="KW-0436">Ligase</keyword>
<dbReference type="EMBL" id="BRPK01000007">
    <property type="protein sequence ID" value="GLB39775.1"/>
    <property type="molecule type" value="Genomic_DNA"/>
</dbReference>
<dbReference type="PANTHER" id="PTHR43201:SF5">
    <property type="entry name" value="MEDIUM-CHAIN ACYL-COA LIGASE ACSF2, MITOCHONDRIAL"/>
    <property type="match status" value="1"/>
</dbReference>
<feature type="domain" description="AMP-binding enzyme C-terminal" evidence="4">
    <location>
        <begin position="483"/>
        <end position="560"/>
    </location>
</feature>
<evidence type="ECO:0000259" key="4">
    <source>
        <dbReference type="Pfam" id="PF13193"/>
    </source>
</evidence>
<dbReference type="InterPro" id="IPR045851">
    <property type="entry name" value="AMP-bd_C_sf"/>
</dbReference>
<dbReference type="AlphaFoldDB" id="A0A9P3UQ45"/>
<dbReference type="Proteomes" id="UP001063166">
    <property type="component" value="Unassembled WGS sequence"/>
</dbReference>
<accession>A0A9P3UQ45</accession>
<dbReference type="GO" id="GO:0006631">
    <property type="term" value="P:fatty acid metabolic process"/>
    <property type="evidence" value="ECO:0007669"/>
    <property type="project" value="TreeGrafter"/>
</dbReference>
<dbReference type="PANTHER" id="PTHR43201">
    <property type="entry name" value="ACYL-COA SYNTHETASE"/>
    <property type="match status" value="1"/>
</dbReference>
<comment type="similarity">
    <text evidence="1">Belongs to the ATP-dependent AMP-binding enzyme family.</text>
</comment>
<evidence type="ECO:0000256" key="1">
    <source>
        <dbReference type="ARBA" id="ARBA00006432"/>
    </source>
</evidence>
<dbReference type="GO" id="GO:0031956">
    <property type="term" value="F:medium-chain fatty acid-CoA ligase activity"/>
    <property type="evidence" value="ECO:0007669"/>
    <property type="project" value="TreeGrafter"/>
</dbReference>
<dbReference type="InterPro" id="IPR020845">
    <property type="entry name" value="AMP-binding_CS"/>
</dbReference>
<feature type="domain" description="AMP-dependent synthetase/ligase" evidence="3">
    <location>
        <begin position="53"/>
        <end position="431"/>
    </location>
</feature>
<dbReference type="Gene3D" id="3.30.300.30">
    <property type="match status" value="1"/>
</dbReference>
<reference evidence="5" key="1">
    <citation type="submission" date="2022-07" db="EMBL/GenBank/DDBJ databases">
        <title>The genome of Lyophyllum shimeji provides insight into the initial evolution of ectomycorrhizal fungal genome.</title>
        <authorList>
            <person name="Kobayashi Y."/>
            <person name="Shibata T."/>
            <person name="Hirakawa H."/>
            <person name="Shigenobu S."/>
            <person name="Nishiyama T."/>
            <person name="Yamada A."/>
            <person name="Hasebe M."/>
            <person name="Kawaguchi M."/>
        </authorList>
    </citation>
    <scope>NUCLEOTIDE SEQUENCE</scope>
    <source>
        <strain evidence="5">AT787</strain>
    </source>
</reference>
<gene>
    <name evidence="5" type="ORF">LshimejAT787_0702850</name>
</gene>
<evidence type="ECO:0000313" key="6">
    <source>
        <dbReference type="Proteomes" id="UP001063166"/>
    </source>
</evidence>
<dbReference type="Gene3D" id="3.40.50.12780">
    <property type="entry name" value="N-terminal domain of ligase-like"/>
    <property type="match status" value="1"/>
</dbReference>
<dbReference type="InterPro" id="IPR000873">
    <property type="entry name" value="AMP-dep_synth/lig_dom"/>
</dbReference>
<dbReference type="SUPFAM" id="SSF56801">
    <property type="entry name" value="Acetyl-CoA synthetase-like"/>
    <property type="match status" value="1"/>
</dbReference>
<keyword evidence="6" id="KW-1185">Reference proteome</keyword>
<dbReference type="PROSITE" id="PS00455">
    <property type="entry name" value="AMP_BINDING"/>
    <property type="match status" value="1"/>
</dbReference>
<dbReference type="InterPro" id="IPR025110">
    <property type="entry name" value="AMP-bd_C"/>
</dbReference>
<evidence type="ECO:0000256" key="2">
    <source>
        <dbReference type="ARBA" id="ARBA00022598"/>
    </source>
</evidence>
<dbReference type="InterPro" id="IPR042099">
    <property type="entry name" value="ANL_N_sf"/>
</dbReference>
<organism evidence="5 6">
    <name type="scientific">Lyophyllum shimeji</name>
    <name type="common">Hon-shimeji</name>
    <name type="synonym">Tricholoma shimeji</name>
    <dbReference type="NCBI Taxonomy" id="47721"/>
    <lineage>
        <taxon>Eukaryota</taxon>
        <taxon>Fungi</taxon>
        <taxon>Dikarya</taxon>
        <taxon>Basidiomycota</taxon>
        <taxon>Agaricomycotina</taxon>
        <taxon>Agaricomycetes</taxon>
        <taxon>Agaricomycetidae</taxon>
        <taxon>Agaricales</taxon>
        <taxon>Tricholomatineae</taxon>
        <taxon>Lyophyllaceae</taxon>
        <taxon>Lyophyllum</taxon>
    </lineage>
</organism>
<protein>
    <submittedName>
        <fullName evidence="5">AMP-binding enzyme C-terminal domain</fullName>
    </submittedName>
</protein>
<dbReference type="Pfam" id="PF13193">
    <property type="entry name" value="AMP-binding_C"/>
    <property type="match status" value="1"/>
</dbReference>
<dbReference type="OrthoDB" id="10253115at2759"/>
<sequence>MSWSPVRTLEETDDILCAPGHLHEVEDIFLNGRVQKVYKHLWPSVRSFWISSIEKYADKTYIVFAEQRSTYGQVHKRVVKVAAVFRHVYNIQKGDRVGICSRNCPDYLVSFWAAQLLGAIPVLMNAWLPVEPLGHCLQRTECTVVMLDAERADLLAPAVAGGRHSTNFLVFDPCVDKDQWPGMDSFPAVVDNYQGDVTDILGMDPGIMPEDDALIIFTSGTTGMPKGVLSTQRQFLTNVPNVMIGGIRASLRKGGEYPDFKDENSQKGILIAVPLFHVTGLTSFMMLATATGLKIVLTPKWDVEEAARLIKLENVRVAGGVPSMVSDLLESSLAGYPLDGILFGGSPAPITLVPKAQEVFPTAYMMQAYGMTETNSVAVSFAGEDYAARPTSTGRATPVNEIKIVQKGRSIPPGVPGEVWLRGPNIMQCYWRDSKATEAALTNDGWLRTGDLGFLDDEGFLYIKDRIKDIIIRGGENIDSVSVENALYRDPRVLEAAAVGVPDARLGELVAAVVSIKPAFRGNVTEAALIAGARKYLPRFAVPMIIIVRDEPLEHTPSGKIVKGQLRELARRHWEARNRDGVNIVDLDNPVPDRTTSQNWLGDKPSRFPGESQACHPDQQGKRYLIPIFWLGPSFCDCSRGLRYLESALLPIFKIYDWLNNSAVRYHITHQVSLSA</sequence>
<proteinExistence type="inferred from homology"/>
<evidence type="ECO:0000313" key="5">
    <source>
        <dbReference type="EMBL" id="GLB39775.1"/>
    </source>
</evidence>